<keyword evidence="2" id="KW-1185">Reference proteome</keyword>
<gene>
    <name evidence="1" type="ORF">EXN66_Car003948</name>
</gene>
<protein>
    <submittedName>
        <fullName evidence="1">Uncharacterized protein</fullName>
    </submittedName>
</protein>
<organism evidence="1 2">
    <name type="scientific">Channa argus</name>
    <name type="common">Northern snakehead</name>
    <name type="synonym">Ophicephalus argus</name>
    <dbReference type="NCBI Taxonomy" id="215402"/>
    <lineage>
        <taxon>Eukaryota</taxon>
        <taxon>Metazoa</taxon>
        <taxon>Chordata</taxon>
        <taxon>Craniata</taxon>
        <taxon>Vertebrata</taxon>
        <taxon>Euteleostomi</taxon>
        <taxon>Actinopterygii</taxon>
        <taxon>Neopterygii</taxon>
        <taxon>Teleostei</taxon>
        <taxon>Neoteleostei</taxon>
        <taxon>Acanthomorphata</taxon>
        <taxon>Anabantaria</taxon>
        <taxon>Anabantiformes</taxon>
        <taxon>Channoidei</taxon>
        <taxon>Channidae</taxon>
        <taxon>Channa</taxon>
    </lineage>
</organism>
<dbReference type="EMBL" id="CM015715">
    <property type="protein sequence ID" value="KAF3688276.1"/>
    <property type="molecule type" value="Genomic_DNA"/>
</dbReference>
<reference evidence="2" key="2">
    <citation type="submission" date="2019-02" db="EMBL/GenBank/DDBJ databases">
        <title>Opniocepnalus argus Var Kimnra genome.</title>
        <authorList>
            <person name="Zhou C."/>
            <person name="Xiao S."/>
        </authorList>
    </citation>
    <scope>NUCLEOTIDE SEQUENCE [LARGE SCALE GENOMIC DNA]</scope>
</reference>
<dbReference type="Proteomes" id="UP000503349">
    <property type="component" value="Chromosome 4"/>
</dbReference>
<dbReference type="AlphaFoldDB" id="A0A6G1PE18"/>
<evidence type="ECO:0000313" key="2">
    <source>
        <dbReference type="Proteomes" id="UP000503349"/>
    </source>
</evidence>
<name>A0A6G1PE18_CHAAH</name>
<sequence length="85" mass="9646">MFSCSSAFKAVVHGPQGQQFNSRSLLAMSQSVLGQHTVMTLLSNNFMFSTKNTKLKQKYIFRYDDITGTQSLFTLRLKKLLGKCF</sequence>
<proteinExistence type="predicted"/>
<evidence type="ECO:0000313" key="1">
    <source>
        <dbReference type="EMBL" id="KAF3688276.1"/>
    </source>
</evidence>
<reference evidence="1 2" key="1">
    <citation type="submission" date="2019-02" db="EMBL/GenBank/DDBJ databases">
        <title>Opniocepnalus argus genome.</title>
        <authorList>
            <person name="Zhou C."/>
            <person name="Xiao S."/>
        </authorList>
    </citation>
    <scope>NUCLEOTIDE SEQUENCE [LARGE SCALE GENOMIC DNA]</scope>
    <source>
        <strain evidence="1">OARG1902GOOAL</strain>
        <tissue evidence="1">Muscle</tissue>
    </source>
</reference>
<accession>A0A6G1PE18</accession>